<keyword evidence="2" id="KW-0203">Cytokinin biosynthesis</keyword>
<keyword evidence="2" id="KW-0378">Hydrolase</keyword>
<dbReference type="SUPFAM" id="SSF102405">
    <property type="entry name" value="MCP/YpsA-like"/>
    <property type="match status" value="1"/>
</dbReference>
<comment type="caution">
    <text evidence="3">The sequence shown here is derived from an EMBL/GenBank/DDBJ whole genome shotgun (WGS) entry which is preliminary data.</text>
</comment>
<dbReference type="RefSeq" id="WP_006418815.1">
    <property type="nucleotide sequence ID" value="NZ_AENN01000017.1"/>
</dbReference>
<dbReference type="Pfam" id="PF03641">
    <property type="entry name" value="Lysine_decarbox"/>
    <property type="match status" value="1"/>
</dbReference>
<dbReference type="GO" id="GO:0005829">
    <property type="term" value="C:cytosol"/>
    <property type="evidence" value="ECO:0007669"/>
    <property type="project" value="TreeGrafter"/>
</dbReference>
<dbReference type="PANTHER" id="PTHR31223:SF70">
    <property type="entry name" value="LOG FAMILY PROTEIN YJL055W"/>
    <property type="match status" value="1"/>
</dbReference>
<evidence type="ECO:0000313" key="3">
    <source>
        <dbReference type="EMBL" id="EFR30655.1"/>
    </source>
</evidence>
<dbReference type="EMBL" id="AENN01000017">
    <property type="protein sequence ID" value="EFR30655.1"/>
    <property type="molecule type" value="Genomic_DNA"/>
</dbReference>
<evidence type="ECO:0000313" key="4">
    <source>
        <dbReference type="Proteomes" id="UP000005990"/>
    </source>
</evidence>
<accession>E4KQW6</accession>
<protein>
    <recommendedName>
        <fullName evidence="2">Cytokinin riboside 5'-monophosphate phosphoribohydrolase</fullName>
        <ecNumber evidence="2">3.2.2.n1</ecNumber>
    </recommendedName>
</protein>
<name>E4KQW6_9LACT</name>
<dbReference type="Proteomes" id="UP000005990">
    <property type="component" value="Unassembled WGS sequence"/>
</dbReference>
<proteinExistence type="inferred from homology"/>
<evidence type="ECO:0000256" key="1">
    <source>
        <dbReference type="ARBA" id="ARBA00006763"/>
    </source>
</evidence>
<dbReference type="EC" id="3.2.2.n1" evidence="2"/>
<dbReference type="STRING" id="908337.HMPREF9257_0676"/>
<keyword evidence="4" id="KW-1185">Reference proteome</keyword>
<evidence type="ECO:0000256" key="2">
    <source>
        <dbReference type="RuleBase" id="RU363015"/>
    </source>
</evidence>
<dbReference type="InterPro" id="IPR031100">
    <property type="entry name" value="LOG_fam"/>
</dbReference>
<gene>
    <name evidence="3" type="ORF">HMPREF9257_0676</name>
</gene>
<reference evidence="3 4" key="1">
    <citation type="submission" date="2010-10" db="EMBL/GenBank/DDBJ databases">
        <authorList>
            <person name="Durkin A.S."/>
            <person name="Madupu R."/>
            <person name="Torralba M."/>
            <person name="Gillis M."/>
            <person name="Methe B."/>
            <person name="Sutton G."/>
            <person name="Nelson K.E."/>
        </authorList>
    </citation>
    <scope>NUCLEOTIDE SEQUENCE [LARGE SCALE GENOMIC DNA]</scope>
    <source>
        <strain evidence="3 4">ACS-139-V-Col8</strain>
    </source>
</reference>
<dbReference type="PANTHER" id="PTHR31223">
    <property type="entry name" value="LOG FAMILY PROTEIN YJL055W"/>
    <property type="match status" value="1"/>
</dbReference>
<dbReference type="GO" id="GO:0009691">
    <property type="term" value="P:cytokinin biosynthetic process"/>
    <property type="evidence" value="ECO:0007669"/>
    <property type="project" value="UniProtKB-UniRule"/>
</dbReference>
<dbReference type="NCBIfam" id="TIGR00730">
    <property type="entry name" value="Rossman fold protein, TIGR00730 family"/>
    <property type="match status" value="1"/>
</dbReference>
<dbReference type="eggNOG" id="COG1611">
    <property type="taxonomic scope" value="Bacteria"/>
</dbReference>
<dbReference type="AlphaFoldDB" id="E4KQW6"/>
<dbReference type="Gene3D" id="3.40.50.450">
    <property type="match status" value="1"/>
</dbReference>
<organism evidence="3 4">
    <name type="scientific">Eremococcus coleocola ACS-139-V-Col8</name>
    <dbReference type="NCBI Taxonomy" id="908337"/>
    <lineage>
        <taxon>Bacteria</taxon>
        <taxon>Bacillati</taxon>
        <taxon>Bacillota</taxon>
        <taxon>Bacilli</taxon>
        <taxon>Lactobacillales</taxon>
        <taxon>Aerococcaceae</taxon>
        <taxon>Eremococcus</taxon>
    </lineage>
</organism>
<dbReference type="InterPro" id="IPR005269">
    <property type="entry name" value="LOG"/>
</dbReference>
<sequence>MNITVFCGSLTSNQIQFQEASQALGQWLAEQDHQLIYGGSSTGLMGLLADAVLANQGQVTGIVPQVLNNSELNHTHLNKLIEVDTMSQRKEALIQAGQAFIALPGGPGTLEEVADVLAWLRMESGNAPCIIYNINGYYDDLANLLKKMVDVAFIDNTSFQHVYFCQSLTEIANILAKYSN</sequence>
<comment type="similarity">
    <text evidence="1 2">Belongs to the LOG family.</text>
</comment>
<dbReference type="GO" id="GO:0016799">
    <property type="term" value="F:hydrolase activity, hydrolyzing N-glycosyl compounds"/>
    <property type="evidence" value="ECO:0007669"/>
    <property type="project" value="TreeGrafter"/>
</dbReference>